<dbReference type="SUPFAM" id="SSF88723">
    <property type="entry name" value="PIN domain-like"/>
    <property type="match status" value="1"/>
</dbReference>
<feature type="domain" description="PIN" evidence="1">
    <location>
        <begin position="5"/>
        <end position="122"/>
    </location>
</feature>
<dbReference type="InterPro" id="IPR002716">
    <property type="entry name" value="PIN_dom"/>
</dbReference>
<evidence type="ECO:0000259" key="1">
    <source>
        <dbReference type="Pfam" id="PF01850"/>
    </source>
</evidence>
<reference evidence="2 3" key="1">
    <citation type="submission" date="2018-05" db="EMBL/GenBank/DDBJ databases">
        <title>Complete Genome Sequences of Extremely Thermoacidophilic, Metal-Mobilizing Type-Strain Members of the Archaeal Family Sulfolobaceae: Acidianus brierleyi DSM-1651T, Acidianus sulfidivorans DSM-18786T, Metallosphaera hakonensis DSM-7519T, and Metallosphaera prunae DSM-10039T.</title>
        <authorList>
            <person name="Counts J.A."/>
            <person name="Kelly R.M."/>
        </authorList>
    </citation>
    <scope>NUCLEOTIDE SEQUENCE [LARGE SCALE GENOMIC DNA]</scope>
    <source>
        <strain evidence="2 3">DSM 1651</strain>
    </source>
</reference>
<keyword evidence="3" id="KW-1185">Reference proteome</keyword>
<dbReference type="RefSeq" id="WP_110271667.1">
    <property type="nucleotide sequence ID" value="NZ_CP029289.2"/>
</dbReference>
<sequence length="128" mass="15030">MTARYFDVNVLVYYLTGDKTYGPIAKQWLRETDEKYTSCITPFLIAVILGRLNNKHLRDYNFVKDILNVLEYIGIEYLNLPPWDRIIEVMNKYKIDLEDAIHVAIATENKLEIVSNDEELKKKVNAIF</sequence>
<dbReference type="InterPro" id="IPR029060">
    <property type="entry name" value="PIN-like_dom_sf"/>
</dbReference>
<dbReference type="Gene3D" id="3.40.50.1010">
    <property type="entry name" value="5'-nuclease"/>
    <property type="match status" value="1"/>
</dbReference>
<dbReference type="Proteomes" id="UP000248044">
    <property type="component" value="Chromosome"/>
</dbReference>
<organism evidence="2 3">
    <name type="scientific">Acidianus brierleyi</name>
    <dbReference type="NCBI Taxonomy" id="41673"/>
    <lineage>
        <taxon>Archaea</taxon>
        <taxon>Thermoproteota</taxon>
        <taxon>Thermoprotei</taxon>
        <taxon>Sulfolobales</taxon>
        <taxon>Sulfolobaceae</taxon>
        <taxon>Acidianus</taxon>
    </lineage>
</organism>
<proteinExistence type="predicted"/>
<name>A0A2U9IID2_9CREN</name>
<protein>
    <submittedName>
        <fullName evidence="2">PIN domain nuclease</fullName>
    </submittedName>
</protein>
<dbReference type="OrthoDB" id="21373at2157"/>
<dbReference type="GeneID" id="36833608"/>
<dbReference type="Pfam" id="PF01850">
    <property type="entry name" value="PIN"/>
    <property type="match status" value="1"/>
</dbReference>
<dbReference type="KEGG" id="abri:DFR85_15590"/>
<evidence type="ECO:0000313" key="2">
    <source>
        <dbReference type="EMBL" id="AWR95789.1"/>
    </source>
</evidence>
<gene>
    <name evidence="2" type="ORF">DFR85_15590</name>
</gene>
<evidence type="ECO:0000313" key="3">
    <source>
        <dbReference type="Proteomes" id="UP000248044"/>
    </source>
</evidence>
<dbReference type="CDD" id="cd09854">
    <property type="entry name" value="PIN_VapC-like"/>
    <property type="match status" value="1"/>
</dbReference>
<dbReference type="EMBL" id="CP029289">
    <property type="protein sequence ID" value="AWR95789.1"/>
    <property type="molecule type" value="Genomic_DNA"/>
</dbReference>
<dbReference type="AlphaFoldDB" id="A0A2U9IID2"/>
<accession>A0A2U9IID2</accession>